<keyword evidence="4 9" id="KW-0808">Transferase</keyword>
<evidence type="ECO:0000256" key="2">
    <source>
        <dbReference type="ARBA" id="ARBA00011900"/>
    </source>
</evidence>
<evidence type="ECO:0000256" key="5">
    <source>
        <dbReference type="ARBA" id="ARBA00022691"/>
    </source>
</evidence>
<keyword evidence="5" id="KW-0949">S-adenosyl-L-methionine</keyword>
<evidence type="ECO:0000256" key="4">
    <source>
        <dbReference type="ARBA" id="ARBA00022679"/>
    </source>
</evidence>
<dbReference type="Pfam" id="PF07669">
    <property type="entry name" value="Eco57I"/>
    <property type="match status" value="1"/>
</dbReference>
<dbReference type="Proteomes" id="UP000432715">
    <property type="component" value="Unassembled WGS sequence"/>
</dbReference>
<dbReference type="PRINTS" id="PR00507">
    <property type="entry name" value="N12N6MTFRASE"/>
</dbReference>
<dbReference type="InterPro" id="IPR050953">
    <property type="entry name" value="N4_N6_ade-DNA_methylase"/>
</dbReference>
<dbReference type="Pfam" id="PF22837">
    <property type="entry name" value="M_Eco57I_C"/>
    <property type="match status" value="1"/>
</dbReference>
<evidence type="ECO:0000313" key="10">
    <source>
        <dbReference type="Proteomes" id="UP000432715"/>
    </source>
</evidence>
<dbReference type="GO" id="GO:0003676">
    <property type="term" value="F:nucleic acid binding"/>
    <property type="evidence" value="ECO:0007669"/>
    <property type="project" value="InterPro"/>
</dbReference>
<comment type="caution">
    <text evidence="9">The sequence shown here is derived from an EMBL/GenBank/DDBJ whole genome shotgun (WGS) entry which is preliminary data.</text>
</comment>
<reference evidence="9 10" key="1">
    <citation type="submission" date="2019-10" db="EMBL/GenBank/DDBJ databases">
        <title>Alkaliphilus serpentinus sp. nov. and Alkaliphilus pronyensis sp. nov., two novel anaerobic alkaliphilic species isolated from the serpentinized-hosted hydrothermal field of the Prony Bay (New Caledonia).</title>
        <authorList>
            <person name="Postec A."/>
        </authorList>
    </citation>
    <scope>NUCLEOTIDE SEQUENCE [LARGE SCALE GENOMIC DNA]</scope>
    <source>
        <strain evidence="9 10">LacV</strain>
    </source>
</reference>
<evidence type="ECO:0000259" key="7">
    <source>
        <dbReference type="Pfam" id="PF07669"/>
    </source>
</evidence>
<feature type="domain" description="Type II methyltransferase M.Eco57I C-terminal" evidence="8">
    <location>
        <begin position="254"/>
        <end position="515"/>
    </location>
</feature>
<accession>A0A6I0FHJ1</accession>
<dbReference type="InterPro" id="IPR054520">
    <property type="entry name" value="M_Eco57I_C"/>
</dbReference>
<keyword evidence="10" id="KW-1185">Reference proteome</keyword>
<dbReference type="GO" id="GO:0009007">
    <property type="term" value="F:site-specific DNA-methyltransferase (adenine-specific) activity"/>
    <property type="evidence" value="ECO:0007669"/>
    <property type="project" value="UniProtKB-EC"/>
</dbReference>
<evidence type="ECO:0000256" key="6">
    <source>
        <dbReference type="ARBA" id="ARBA00047942"/>
    </source>
</evidence>
<organism evidence="9 10">
    <name type="scientific">Alkaliphilus pronyensis</name>
    <dbReference type="NCBI Taxonomy" id="1482732"/>
    <lineage>
        <taxon>Bacteria</taxon>
        <taxon>Bacillati</taxon>
        <taxon>Bacillota</taxon>
        <taxon>Clostridia</taxon>
        <taxon>Peptostreptococcales</taxon>
        <taxon>Natronincolaceae</taxon>
        <taxon>Alkaliphilus</taxon>
    </lineage>
</organism>
<protein>
    <recommendedName>
        <fullName evidence="2">site-specific DNA-methyltransferase (adenine-specific)</fullName>
        <ecNumber evidence="2">2.1.1.72</ecNumber>
    </recommendedName>
</protein>
<dbReference type="PANTHER" id="PTHR33841:SF5">
    <property type="entry name" value="DNA METHYLASE (MODIFICATION METHYLASE) (METHYLTRANSFERASE)-RELATED"/>
    <property type="match status" value="1"/>
</dbReference>
<dbReference type="Gene3D" id="3.40.50.150">
    <property type="entry name" value="Vaccinia Virus protein VP39"/>
    <property type="match status" value="1"/>
</dbReference>
<dbReference type="AlphaFoldDB" id="A0A6I0FHJ1"/>
<dbReference type="InterPro" id="IPR011639">
    <property type="entry name" value="MethylTrfase_TaqI-like_dom"/>
</dbReference>
<evidence type="ECO:0000256" key="1">
    <source>
        <dbReference type="ARBA" id="ARBA00006594"/>
    </source>
</evidence>
<proteinExistence type="inferred from homology"/>
<dbReference type="InterPro" id="IPR002052">
    <property type="entry name" value="DNA_methylase_N6_adenine_CS"/>
</dbReference>
<dbReference type="RefSeq" id="WP_151859899.1">
    <property type="nucleotide sequence ID" value="NZ_WBZC01000006.1"/>
</dbReference>
<evidence type="ECO:0000259" key="8">
    <source>
        <dbReference type="Pfam" id="PF22837"/>
    </source>
</evidence>
<evidence type="ECO:0000256" key="3">
    <source>
        <dbReference type="ARBA" id="ARBA00022603"/>
    </source>
</evidence>
<dbReference type="GO" id="GO:0032259">
    <property type="term" value="P:methylation"/>
    <property type="evidence" value="ECO:0007669"/>
    <property type="project" value="UniProtKB-KW"/>
</dbReference>
<gene>
    <name evidence="9" type="ORF">F8154_01910</name>
</gene>
<feature type="domain" description="Type II methyltransferase M.TaqI-like" evidence="7">
    <location>
        <begin position="69"/>
        <end position="198"/>
    </location>
</feature>
<evidence type="ECO:0000313" key="9">
    <source>
        <dbReference type="EMBL" id="KAB3537878.1"/>
    </source>
</evidence>
<dbReference type="PANTHER" id="PTHR33841">
    <property type="entry name" value="DNA METHYLTRANSFERASE YEEA-RELATED"/>
    <property type="match status" value="1"/>
</dbReference>
<dbReference type="EC" id="2.1.1.72" evidence="2"/>
<dbReference type="GO" id="GO:0006304">
    <property type="term" value="P:DNA modification"/>
    <property type="evidence" value="ECO:0007669"/>
    <property type="project" value="InterPro"/>
</dbReference>
<dbReference type="PROSITE" id="PS00092">
    <property type="entry name" value="N6_MTASE"/>
    <property type="match status" value="1"/>
</dbReference>
<dbReference type="SUPFAM" id="SSF53335">
    <property type="entry name" value="S-adenosyl-L-methionine-dependent methyltransferases"/>
    <property type="match status" value="1"/>
</dbReference>
<name>A0A6I0FHJ1_9FIRM</name>
<dbReference type="InterPro" id="IPR029063">
    <property type="entry name" value="SAM-dependent_MTases_sf"/>
</dbReference>
<sequence>MKLKENSSAQKLRGGYYTPRALADFIVKNITFKVGAKALEPSCGDGVFLDSISEHINENMLESIDAIEIIEEEANKVKQREYGEKFNVINNDFLAFYHDNKESKYDLILGNPPYIRYQYLTQKQRNIQSEILISNGMKSNKLINSWVCFLVACVEMLAEGGTIGFVIPAEILQVVYAEDLRQYLSNNLSRITLLTFKELVFPDIEQEVVVLIAEKDMNISTEDAVISVVEYTNFEDMIQHDLSEVEYQKIEHTKEKWTHYFLTGEENKLIYQFRNHSDFTTFDKIALVNVGITTGNNKYFSVDKETVKKYELDDIVLPLIGRSAHAHGLFFNEDDWHKNVENDTRAQLVLFPEDVAYSDYPKGYKKYIKWGEKTEQNTGYKCRIRDRWYIVPSVWTPDAFFLRRNNIYPKFVLNEINAVSTDTMHRIKFKDNIDKRKALLSYYNSISFAFTEINGRSYGGGVLEILPREVGAVILPDLQRMEHKAVDDLLNTIDDYIRNKKDIEELLDIIDRAVLIDYLGIEKDVISAFRGIWRKLMNRRLTRSR</sequence>
<dbReference type="EMBL" id="WBZC01000006">
    <property type="protein sequence ID" value="KAB3537878.1"/>
    <property type="molecule type" value="Genomic_DNA"/>
</dbReference>
<comment type="similarity">
    <text evidence="1">Belongs to the N(4)/N(6)-methyltransferase family.</text>
</comment>
<dbReference type="OrthoDB" id="9815272at2"/>
<keyword evidence="3 9" id="KW-0489">Methyltransferase</keyword>
<comment type="catalytic activity">
    <reaction evidence="6">
        <text>a 2'-deoxyadenosine in DNA + S-adenosyl-L-methionine = an N(6)-methyl-2'-deoxyadenosine in DNA + S-adenosyl-L-homocysteine + H(+)</text>
        <dbReference type="Rhea" id="RHEA:15197"/>
        <dbReference type="Rhea" id="RHEA-COMP:12418"/>
        <dbReference type="Rhea" id="RHEA-COMP:12419"/>
        <dbReference type="ChEBI" id="CHEBI:15378"/>
        <dbReference type="ChEBI" id="CHEBI:57856"/>
        <dbReference type="ChEBI" id="CHEBI:59789"/>
        <dbReference type="ChEBI" id="CHEBI:90615"/>
        <dbReference type="ChEBI" id="CHEBI:90616"/>
        <dbReference type="EC" id="2.1.1.72"/>
    </reaction>
</comment>